<keyword evidence="2" id="KW-0472">Membrane</keyword>
<name>A0A6V7X2R1_MELEN</name>
<organism evidence="3 4">
    <name type="scientific">Meloidogyne enterolobii</name>
    <name type="common">Root-knot nematode worm</name>
    <name type="synonym">Meloidogyne mayaguensis</name>
    <dbReference type="NCBI Taxonomy" id="390850"/>
    <lineage>
        <taxon>Eukaryota</taxon>
        <taxon>Metazoa</taxon>
        <taxon>Ecdysozoa</taxon>
        <taxon>Nematoda</taxon>
        <taxon>Chromadorea</taxon>
        <taxon>Rhabditida</taxon>
        <taxon>Tylenchina</taxon>
        <taxon>Tylenchomorpha</taxon>
        <taxon>Tylenchoidea</taxon>
        <taxon>Meloidogynidae</taxon>
        <taxon>Meloidogyninae</taxon>
        <taxon>Meloidogyne</taxon>
    </lineage>
</organism>
<feature type="region of interest" description="Disordered" evidence="1">
    <location>
        <begin position="59"/>
        <end position="82"/>
    </location>
</feature>
<dbReference type="OrthoDB" id="8062037at2759"/>
<gene>
    <name evidence="3" type="ORF">MENT_LOCUS46592</name>
</gene>
<proteinExistence type="predicted"/>
<sequence>MGDSLCDNNGMLLIYVRDKRNLAVYQGHNKPLRMFSNKDIANLHELAIQNNGTGNVTSLNDFQSVHTPPSPSSSKDGETAASSSAEVHQADWNWPVIGLTIALALTFLVLFILLCLLLAKCFGFCCSGNRRRKRLSAKYYVNPLMASSGHYKPVEPIYVVTPGSEAAGGIPPPSSTSIYGTVSNGHPHHHLHHPQHHPIPPPLIPAHHHHPPFGPSPPIPPPHLLHQQYSRSMTPTSTYRINRRGGGENGGGGGDGRGIRTSSLIQSSMQSTPEANKRDKIVSRTMTVPVTITNNKNGFQQQRIMEEQQQIEKDQILPLPHPHQQPTTSSSSPPPLPPPHHPSQTPILPFLDPWRKQEVQTREQFIG</sequence>
<keyword evidence="2" id="KW-0812">Transmembrane</keyword>
<feature type="region of interest" description="Disordered" evidence="1">
    <location>
        <begin position="318"/>
        <end position="367"/>
    </location>
</feature>
<evidence type="ECO:0000256" key="2">
    <source>
        <dbReference type="SAM" id="Phobius"/>
    </source>
</evidence>
<keyword evidence="2" id="KW-1133">Transmembrane helix</keyword>
<feature type="compositionally biased region" description="Low complexity" evidence="1">
    <location>
        <begin position="322"/>
        <end position="331"/>
    </location>
</feature>
<protein>
    <submittedName>
        <fullName evidence="3">Uncharacterized protein</fullName>
    </submittedName>
</protein>
<accession>A0A6V7X2R1</accession>
<evidence type="ECO:0000256" key="1">
    <source>
        <dbReference type="SAM" id="MobiDB-lite"/>
    </source>
</evidence>
<dbReference type="EMBL" id="CAJEWN010001045">
    <property type="protein sequence ID" value="CAD2193630.1"/>
    <property type="molecule type" value="Genomic_DNA"/>
</dbReference>
<dbReference type="Proteomes" id="UP000580250">
    <property type="component" value="Unassembled WGS sequence"/>
</dbReference>
<dbReference type="AlphaFoldDB" id="A0A6V7X2R1"/>
<evidence type="ECO:0000313" key="3">
    <source>
        <dbReference type="EMBL" id="CAD2193630.1"/>
    </source>
</evidence>
<reference evidence="3 4" key="1">
    <citation type="submission" date="2020-08" db="EMBL/GenBank/DDBJ databases">
        <authorList>
            <person name="Koutsovoulos G."/>
            <person name="Danchin GJ E."/>
        </authorList>
    </citation>
    <scope>NUCLEOTIDE SEQUENCE [LARGE SCALE GENOMIC DNA]</scope>
</reference>
<feature type="compositionally biased region" description="Pro residues" evidence="1">
    <location>
        <begin position="332"/>
        <end position="341"/>
    </location>
</feature>
<feature type="transmembrane region" description="Helical" evidence="2">
    <location>
        <begin position="96"/>
        <end position="125"/>
    </location>
</feature>
<comment type="caution">
    <text evidence="3">The sequence shown here is derived from an EMBL/GenBank/DDBJ whole genome shotgun (WGS) entry which is preliminary data.</text>
</comment>
<evidence type="ECO:0000313" key="4">
    <source>
        <dbReference type="Proteomes" id="UP000580250"/>
    </source>
</evidence>
<feature type="region of interest" description="Disordered" evidence="1">
    <location>
        <begin position="234"/>
        <end position="261"/>
    </location>
</feature>
<feature type="compositionally biased region" description="Gly residues" evidence="1">
    <location>
        <begin position="247"/>
        <end position="256"/>
    </location>
</feature>